<dbReference type="EC" id="2.4.-.-" evidence="4"/>
<evidence type="ECO:0000313" key="4">
    <source>
        <dbReference type="EMBL" id="WLS45942.1"/>
    </source>
</evidence>
<dbReference type="InterPro" id="IPR050194">
    <property type="entry name" value="Glycosyltransferase_grp1"/>
</dbReference>
<dbReference type="Proteomes" id="UP001235874">
    <property type="component" value="Chromosome"/>
</dbReference>
<dbReference type="Pfam" id="PF13439">
    <property type="entry name" value="Glyco_transf_4"/>
    <property type="match status" value="1"/>
</dbReference>
<dbReference type="PANTHER" id="PTHR45947">
    <property type="entry name" value="SULFOQUINOVOSYL TRANSFERASE SQD2"/>
    <property type="match status" value="1"/>
</dbReference>
<gene>
    <name evidence="4" type="ORF">Q3V37_01255</name>
</gene>
<dbReference type="GO" id="GO:0016757">
    <property type="term" value="F:glycosyltransferase activity"/>
    <property type="evidence" value="ECO:0007669"/>
    <property type="project" value="UniProtKB-KW"/>
</dbReference>
<keyword evidence="1 4" id="KW-0328">Glycosyltransferase</keyword>
<reference evidence="4 5" key="1">
    <citation type="submission" date="2023-07" db="EMBL/GenBank/DDBJ databases">
        <title>Micromonospora profundi TRM 95458 converts glycerol to a new osmotic compound.</title>
        <authorList>
            <person name="Lu D."/>
        </authorList>
    </citation>
    <scope>NUCLEOTIDE SEQUENCE [LARGE SCALE GENOMIC DNA]</scope>
    <source>
        <strain evidence="4 5">TRM95458</strain>
    </source>
</reference>
<dbReference type="InterPro" id="IPR028098">
    <property type="entry name" value="Glyco_trans_4-like_N"/>
</dbReference>
<evidence type="ECO:0000313" key="5">
    <source>
        <dbReference type="Proteomes" id="UP001235874"/>
    </source>
</evidence>
<proteinExistence type="predicted"/>
<evidence type="ECO:0000259" key="3">
    <source>
        <dbReference type="Pfam" id="PF13439"/>
    </source>
</evidence>
<dbReference type="PANTHER" id="PTHR45947:SF3">
    <property type="entry name" value="SULFOQUINOVOSYL TRANSFERASE SQD2"/>
    <property type="match status" value="1"/>
</dbReference>
<accession>A0AAJ6HTP8</accession>
<dbReference type="EMBL" id="CP130472">
    <property type="protein sequence ID" value="WLS45942.1"/>
    <property type="molecule type" value="Genomic_DNA"/>
</dbReference>
<dbReference type="Pfam" id="PF13692">
    <property type="entry name" value="Glyco_trans_1_4"/>
    <property type="match status" value="1"/>
</dbReference>
<organism evidence="4 5">
    <name type="scientific">Micromonospora profundi</name>
    <dbReference type="NCBI Taxonomy" id="1420889"/>
    <lineage>
        <taxon>Bacteria</taxon>
        <taxon>Bacillati</taxon>
        <taxon>Actinomycetota</taxon>
        <taxon>Actinomycetes</taxon>
        <taxon>Micromonosporales</taxon>
        <taxon>Micromonosporaceae</taxon>
        <taxon>Micromonospora</taxon>
    </lineage>
</organism>
<evidence type="ECO:0000256" key="2">
    <source>
        <dbReference type="ARBA" id="ARBA00022679"/>
    </source>
</evidence>
<dbReference type="AlphaFoldDB" id="A0AAJ6HTP8"/>
<keyword evidence="5" id="KW-1185">Reference proteome</keyword>
<dbReference type="SUPFAM" id="SSF53756">
    <property type="entry name" value="UDP-Glycosyltransferase/glycogen phosphorylase"/>
    <property type="match status" value="1"/>
</dbReference>
<dbReference type="KEGG" id="mprn:Q3V37_01255"/>
<feature type="domain" description="Glycosyltransferase subfamily 4-like N-terminal" evidence="3">
    <location>
        <begin position="14"/>
        <end position="156"/>
    </location>
</feature>
<keyword evidence="2 4" id="KW-0808">Transferase</keyword>
<dbReference type="Gene3D" id="3.40.50.2000">
    <property type="entry name" value="Glycogen Phosphorylase B"/>
    <property type="match status" value="2"/>
</dbReference>
<sequence>MRIAMVHSSFAIRGGAEQYVRDLSAALVDRGHEVQVFSRPSPHSLPTDAPVDTRISARLGGADPRLGKVLTHLGDLADPTGLRLNALRDFAPDVVHVHNWQGLGVLPLARIARTWPTCHTVHDYAVADPNNSLANQGRSDLTDRLLRARSAWLVRQLRGVSLLWPAARTRDIAQRHLPQGSTLGGTVVPLAVPETGGPVSWPAGNPAVFLFLGALSEHKGIDLLLAAWREVAGQDGATLLIGGDGPRRADVEAAARKLPGLEYLGFLDTAGKQAAMARAGWLVFPSQWAENFPISCVEALRAGRPIISSEVARPPMASDESLRIFRTRAELTETMRRAASMPPADYDTIAAAAARDGRELNWDRHVDAVVDAYTALRADDAGRRRVPATRR</sequence>
<protein>
    <submittedName>
        <fullName evidence="4">Glycosyltransferase</fullName>
        <ecNumber evidence="4">2.4.-.-</ecNumber>
    </submittedName>
</protein>
<name>A0AAJ6HTP8_9ACTN</name>
<evidence type="ECO:0000256" key="1">
    <source>
        <dbReference type="ARBA" id="ARBA00022676"/>
    </source>
</evidence>
<dbReference type="RefSeq" id="WP_306272628.1">
    <property type="nucleotide sequence ID" value="NZ_CP130472.1"/>
</dbReference>
<dbReference type="GO" id="GO:1901137">
    <property type="term" value="P:carbohydrate derivative biosynthetic process"/>
    <property type="evidence" value="ECO:0007669"/>
    <property type="project" value="UniProtKB-ARBA"/>
</dbReference>